<evidence type="ECO:0000256" key="1">
    <source>
        <dbReference type="SAM" id="MobiDB-lite"/>
    </source>
</evidence>
<feature type="region of interest" description="Disordered" evidence="1">
    <location>
        <begin position="172"/>
        <end position="193"/>
    </location>
</feature>
<feature type="compositionally biased region" description="Pro residues" evidence="1">
    <location>
        <begin position="180"/>
        <end position="192"/>
    </location>
</feature>
<name>A0A059FEK8_9PROT</name>
<dbReference type="Proteomes" id="UP000024816">
    <property type="component" value="Unassembled WGS sequence"/>
</dbReference>
<comment type="caution">
    <text evidence="2">The sequence shown here is derived from an EMBL/GenBank/DDBJ whole genome shotgun (WGS) entry which is preliminary data.</text>
</comment>
<sequence>MTLNTAAIEAQAELHHQYLLGLELMVATREGPEVVGDWMFRLFRRQHEDKFLSSFRKLGLEGEPDAVACAKYHVLSNGVGGVAVEYMEESDTKAWVRFRYPRWMYDGAVICGVPVEASRGFLRGWYGQNGISLGNPRLGFVCVSEDMTGQFGLCGYFREYDHELSEDERLRFAPDERPPPFDPAKQPEPPPGEWTAERLAKANRNYAVEYIRNGVRELVHVLGQARALELCHLAARLTGLQHFRRMADAVGGADGGPVEAAEFLAAMFAGMGDETRMEHSDDEAILYQTGLRIARGLEGAERENLLSSWIEIWRGAIHSQRAFMTVDCDRDGEGLIWRIAPAAG</sequence>
<protein>
    <submittedName>
        <fullName evidence="2">Uncharacterized protein</fullName>
    </submittedName>
</protein>
<evidence type="ECO:0000313" key="3">
    <source>
        <dbReference type="Proteomes" id="UP000024816"/>
    </source>
</evidence>
<organism evidence="2 3">
    <name type="scientific">Hyphomonas jannaschiana VP2</name>
    <dbReference type="NCBI Taxonomy" id="1280952"/>
    <lineage>
        <taxon>Bacteria</taxon>
        <taxon>Pseudomonadati</taxon>
        <taxon>Pseudomonadota</taxon>
        <taxon>Alphaproteobacteria</taxon>
        <taxon>Hyphomonadales</taxon>
        <taxon>Hyphomonadaceae</taxon>
        <taxon>Hyphomonas</taxon>
    </lineage>
</organism>
<dbReference type="RefSeq" id="WP_051597469.1">
    <property type="nucleotide sequence ID" value="NZ_ARYJ01000004.1"/>
</dbReference>
<proteinExistence type="predicted"/>
<reference evidence="2 3" key="1">
    <citation type="journal article" date="2014" name="Antonie Van Leeuwenhoek">
        <title>Hyphomonas beringensis sp. nov. and Hyphomonas chukchiensis sp. nov., isolated from surface seawater of the Bering Sea and Chukchi Sea.</title>
        <authorList>
            <person name="Li C."/>
            <person name="Lai Q."/>
            <person name="Li G."/>
            <person name="Dong C."/>
            <person name="Wang J."/>
            <person name="Liao Y."/>
            <person name="Shao Z."/>
        </authorList>
    </citation>
    <scope>NUCLEOTIDE SEQUENCE [LARGE SCALE GENOMIC DNA]</scope>
    <source>
        <strain evidence="2 3">VP2</strain>
    </source>
</reference>
<keyword evidence="3" id="KW-1185">Reference proteome</keyword>
<evidence type="ECO:0000313" key="2">
    <source>
        <dbReference type="EMBL" id="KCZ89044.1"/>
    </source>
</evidence>
<dbReference type="STRING" id="1280952.HJA_07102"/>
<dbReference type="eggNOG" id="ENOG502Z9C7">
    <property type="taxonomic scope" value="Bacteria"/>
</dbReference>
<dbReference type="EMBL" id="ARYJ01000004">
    <property type="protein sequence ID" value="KCZ89044.1"/>
    <property type="molecule type" value="Genomic_DNA"/>
</dbReference>
<dbReference type="AlphaFoldDB" id="A0A059FEK8"/>
<gene>
    <name evidence="2" type="ORF">HJA_07102</name>
</gene>
<dbReference type="OrthoDB" id="7251025at2"/>
<accession>A0A059FEK8</accession>
<dbReference type="PATRIC" id="fig|1280952.3.peg.1411"/>